<dbReference type="InterPro" id="IPR029063">
    <property type="entry name" value="SAM-dependent_MTases_sf"/>
</dbReference>
<dbReference type="Pfam" id="PF04816">
    <property type="entry name" value="TrmK"/>
    <property type="match status" value="1"/>
</dbReference>
<comment type="caution">
    <text evidence="1">The sequence shown here is derived from an EMBL/GenBank/DDBJ whole genome shotgun (WGS) entry which is preliminary data.</text>
</comment>
<keyword evidence="2" id="KW-1185">Reference proteome</keyword>
<sequence>MIRSERHADIGSDHGHLLAALLAAGRIEFGFAIENKRQPFENSKATLNGYAAEVRFADGLAGLRPAEVDSLSICGMGGGSIVRILEAFPERVPDRLMLQPNKSINVVRRWARNNRFKLLDERCTQGGRRFEILSFQRTDQAEDPAYQQLQQRGCDSELGYEFGPWFLLRQDAELRRLLREELDYLKKMPALTDESRTRMEAISRLEAAGYFFSR</sequence>
<proteinExistence type="predicted"/>
<dbReference type="GO" id="GO:0032259">
    <property type="term" value="P:methylation"/>
    <property type="evidence" value="ECO:0007669"/>
    <property type="project" value="UniProtKB-KW"/>
</dbReference>
<evidence type="ECO:0000313" key="2">
    <source>
        <dbReference type="Proteomes" id="UP001430306"/>
    </source>
</evidence>
<gene>
    <name evidence="1" type="ORF">LOC71_08550</name>
</gene>
<keyword evidence="1" id="KW-0808">Transferase</keyword>
<dbReference type="PANTHER" id="PTHR38451:SF1">
    <property type="entry name" value="TRNA (ADENINE(22)-N(1))-METHYLTRANSFERASE"/>
    <property type="match status" value="1"/>
</dbReference>
<dbReference type="EMBL" id="JAJKFW010000020">
    <property type="protein sequence ID" value="MCC9642322.1"/>
    <property type="molecule type" value="Genomic_DNA"/>
</dbReference>
<protein>
    <submittedName>
        <fullName evidence="1">Class I SAM-dependent methyltransferase</fullName>
    </submittedName>
</protein>
<accession>A0ABS8NHA1</accession>
<reference evidence="1" key="1">
    <citation type="submission" date="2021-11" db="EMBL/GenBank/DDBJ databases">
        <title>Genome sequence.</title>
        <authorList>
            <person name="Sun Q."/>
        </authorList>
    </citation>
    <scope>NUCLEOTIDE SEQUENCE</scope>
    <source>
        <strain evidence="1">JC740</strain>
    </source>
</reference>
<evidence type="ECO:0000313" key="1">
    <source>
        <dbReference type="EMBL" id="MCC9642322.1"/>
    </source>
</evidence>
<dbReference type="Proteomes" id="UP001430306">
    <property type="component" value="Unassembled WGS sequence"/>
</dbReference>
<dbReference type="GO" id="GO:0008168">
    <property type="term" value="F:methyltransferase activity"/>
    <property type="evidence" value="ECO:0007669"/>
    <property type="project" value="UniProtKB-KW"/>
</dbReference>
<organism evidence="1 2">
    <name type="scientific">Rhodopirellula halodulae</name>
    <dbReference type="NCBI Taxonomy" id="2894198"/>
    <lineage>
        <taxon>Bacteria</taxon>
        <taxon>Pseudomonadati</taxon>
        <taxon>Planctomycetota</taxon>
        <taxon>Planctomycetia</taxon>
        <taxon>Pirellulales</taxon>
        <taxon>Pirellulaceae</taxon>
        <taxon>Rhodopirellula</taxon>
    </lineage>
</organism>
<dbReference type="Gene3D" id="3.40.50.150">
    <property type="entry name" value="Vaccinia Virus protein VP39"/>
    <property type="match status" value="1"/>
</dbReference>
<dbReference type="InterPro" id="IPR006901">
    <property type="entry name" value="TrmK"/>
</dbReference>
<keyword evidence="1" id="KW-0489">Methyltransferase</keyword>
<dbReference type="PANTHER" id="PTHR38451">
    <property type="entry name" value="TRNA (ADENINE(22)-N(1))-METHYLTRANSFERASE"/>
    <property type="match status" value="1"/>
</dbReference>
<name>A0ABS8NHA1_9BACT</name>